<feature type="domain" description="DUF4082" evidence="5">
    <location>
        <begin position="560"/>
        <end position="705"/>
    </location>
</feature>
<evidence type="ECO:0000256" key="3">
    <source>
        <dbReference type="SAM" id="MobiDB-lite"/>
    </source>
</evidence>
<evidence type="ECO:0000259" key="6">
    <source>
        <dbReference type="Pfam" id="PF16640"/>
    </source>
</evidence>
<dbReference type="InterPro" id="IPR025141">
    <property type="entry name" value="DUF4082"/>
</dbReference>
<evidence type="ECO:0000256" key="1">
    <source>
        <dbReference type="ARBA" id="ARBA00005445"/>
    </source>
</evidence>
<feature type="compositionally biased region" description="Low complexity" evidence="3">
    <location>
        <begin position="284"/>
        <end position="296"/>
    </location>
</feature>
<dbReference type="RefSeq" id="WP_086570171.1">
    <property type="nucleotide sequence ID" value="NZ_NGFP01000028.1"/>
</dbReference>
<organism evidence="7 8">
    <name type="scientific">Streptosporangium minutum</name>
    <dbReference type="NCBI Taxonomy" id="569862"/>
    <lineage>
        <taxon>Bacteria</taxon>
        <taxon>Bacillati</taxon>
        <taxon>Actinomycetota</taxon>
        <taxon>Actinomycetes</taxon>
        <taxon>Streptosporangiales</taxon>
        <taxon>Streptosporangiaceae</taxon>
        <taxon>Streptosporangium</taxon>
    </lineage>
</organism>
<keyword evidence="4" id="KW-0472">Membrane</keyword>
<dbReference type="InterPro" id="IPR021884">
    <property type="entry name" value="Ice-bd_prot"/>
</dbReference>
<name>A0A243RSH7_9ACTN</name>
<feature type="compositionally biased region" description="Polar residues" evidence="3">
    <location>
        <begin position="297"/>
        <end position="306"/>
    </location>
</feature>
<reference evidence="7 8" key="1">
    <citation type="submission" date="2017-05" db="EMBL/GenBank/DDBJ databases">
        <title>Biotechnological potential of actinobacteria isolated from South African environments.</title>
        <authorList>
            <person name="Le Roes-Hill M."/>
            <person name="Prins A."/>
            <person name="Durrell K.A."/>
        </authorList>
    </citation>
    <scope>NUCLEOTIDE SEQUENCE [LARGE SCALE GENOMIC DNA]</scope>
    <source>
        <strain evidence="7">M26</strain>
    </source>
</reference>
<dbReference type="AlphaFoldDB" id="A0A243RSH7"/>
<evidence type="ECO:0000313" key="7">
    <source>
        <dbReference type="EMBL" id="OUC97961.1"/>
    </source>
</evidence>
<dbReference type="GO" id="GO:0005975">
    <property type="term" value="P:carbohydrate metabolic process"/>
    <property type="evidence" value="ECO:0007669"/>
    <property type="project" value="UniProtKB-ARBA"/>
</dbReference>
<feature type="domain" description="Bacterial Ig-like" evidence="6">
    <location>
        <begin position="295"/>
        <end position="391"/>
    </location>
</feature>
<feature type="transmembrane region" description="Helical" evidence="4">
    <location>
        <begin position="46"/>
        <end position="69"/>
    </location>
</feature>
<gene>
    <name evidence="7" type="ORF">CA984_08945</name>
</gene>
<evidence type="ECO:0000256" key="2">
    <source>
        <dbReference type="ARBA" id="ARBA00022729"/>
    </source>
</evidence>
<dbReference type="InterPro" id="IPR013783">
    <property type="entry name" value="Ig-like_fold"/>
</dbReference>
<evidence type="ECO:0000313" key="8">
    <source>
        <dbReference type="Proteomes" id="UP000194761"/>
    </source>
</evidence>
<keyword evidence="8" id="KW-1185">Reference proteome</keyword>
<protein>
    <recommendedName>
        <fullName evidence="9">DUF4082 domain-containing protein</fullName>
    </recommendedName>
</protein>
<dbReference type="EMBL" id="NGFP01000028">
    <property type="protein sequence ID" value="OUC97961.1"/>
    <property type="molecule type" value="Genomic_DNA"/>
</dbReference>
<evidence type="ECO:0000259" key="5">
    <source>
        <dbReference type="Pfam" id="PF13313"/>
    </source>
</evidence>
<evidence type="ECO:0000256" key="4">
    <source>
        <dbReference type="SAM" id="Phobius"/>
    </source>
</evidence>
<keyword evidence="4" id="KW-1133">Transmembrane helix</keyword>
<keyword evidence="2" id="KW-0732">Signal</keyword>
<feature type="region of interest" description="Disordered" evidence="3">
    <location>
        <begin position="276"/>
        <end position="306"/>
    </location>
</feature>
<comment type="caution">
    <text evidence="7">The sequence shown here is derived from an EMBL/GenBank/DDBJ whole genome shotgun (WGS) entry which is preliminary data.</text>
</comment>
<evidence type="ECO:0008006" key="9">
    <source>
        <dbReference type="Google" id="ProtNLM"/>
    </source>
</evidence>
<dbReference type="Gene3D" id="2.60.40.10">
    <property type="entry name" value="Immunoglobulins"/>
    <property type="match status" value="1"/>
</dbReference>
<proteinExistence type="inferred from homology"/>
<comment type="similarity">
    <text evidence="1">Belongs to the ice-binding protein family.</text>
</comment>
<accession>A0A243RSH7</accession>
<dbReference type="Proteomes" id="UP000194761">
    <property type="component" value="Unassembled WGS sequence"/>
</dbReference>
<dbReference type="Pfam" id="PF16640">
    <property type="entry name" value="Big_3_5"/>
    <property type="match status" value="1"/>
</dbReference>
<keyword evidence="4" id="KW-0812">Transmembrane</keyword>
<dbReference type="Pfam" id="PF11999">
    <property type="entry name" value="Ice_binding"/>
    <property type="match status" value="1"/>
</dbReference>
<sequence>MDISYSIRVDNGLNAIHRRHRSKSTKILFFHVCHGIFRRREDTRPAFPAIGPSWLAVLLAAVLSMGAVVGTPHSAYADQPPVSLGDAASFGVLAGTAVTNTDLTAVTGDLGVSPGTSVTGFPPGTVSGTVYAGNAAAASAKADLVAAYNDIAGRTPVVTVPTELGGTTRAPGVYNSANGTFGITGTLTLDAEGEPDAVFVFKASTLSTANVSNINLVNGAQTKNVFWQVSGSATLGTYSTFRGSVLALTSITVSTGAALYGRAFALNNTVTLQGTNNQPKTRITVPDDPPTTTTLTSSANPSQSGQSVTFTATVSAVTGSIVPQGDVLFKDGSTTIGSAWHSDLGPAVFTTSDLAAGQHPITAVYLGGDTSAGQGIIHFAPSTSSELVQTVRTSLWDNTAVPAVPSQPDAQASTAGVKFKAATAGTVTGIRFYKGPQNTGTHTGSLWTSSGQLLASAPFTNETASGWQQVNFPTPVNIAADTTYVASYHTTSGYYSVTRPYFTTQYTNGPLTALANGAEGGNGVYKYGPTSSFPTNSSQASNYWVDVVFTPSNSLWDNTAVPAVPSYPDAQASTAGVKFKAATAGTVTGIRFYKGAQNTGTHTGSLWTSSGQLLASAPFTNETASGWQQVIFPTPVNIAADTTYVASYHNTSGYYSVTRPYFTEKYTNGLLTAISDSEEGGNGVYKYGPTNSFPTDPYQASNYWVDVMFVSP</sequence>
<feature type="domain" description="DUF4082" evidence="5">
    <location>
        <begin position="400"/>
        <end position="545"/>
    </location>
</feature>
<dbReference type="InterPro" id="IPR032109">
    <property type="entry name" value="Big_3_5"/>
</dbReference>
<dbReference type="Pfam" id="PF13313">
    <property type="entry name" value="DUF4082"/>
    <property type="match status" value="2"/>
</dbReference>